<evidence type="ECO:0000256" key="3">
    <source>
        <dbReference type="ARBA" id="ARBA00022989"/>
    </source>
</evidence>
<comment type="function">
    <text evidence="5">Part of the twin-arginine translocation (Tat) system that transports large folded proteins containing a characteristic twin-arginine motif in their signal peptide across membranes.</text>
</comment>
<keyword evidence="3 5" id="KW-1133">Transmembrane helix</keyword>
<evidence type="ECO:0000256" key="2">
    <source>
        <dbReference type="ARBA" id="ARBA00022692"/>
    </source>
</evidence>
<feature type="transmembrane region" description="Helical" evidence="5">
    <location>
        <begin position="196"/>
        <end position="222"/>
    </location>
</feature>
<evidence type="ECO:0000256" key="1">
    <source>
        <dbReference type="ARBA" id="ARBA00004141"/>
    </source>
</evidence>
<comment type="caution">
    <text evidence="7">The sequence shown here is derived from an EMBL/GenBank/DDBJ whole genome shotgun (WGS) entry which is preliminary data.</text>
</comment>
<gene>
    <name evidence="5 7" type="primary">tatC</name>
    <name evidence="7" type="ORF">ZNDK_0556</name>
</gene>
<dbReference type="GO" id="GO:0033281">
    <property type="term" value="C:TAT protein transport complex"/>
    <property type="evidence" value="ECO:0007669"/>
    <property type="project" value="UniProtKB-UniRule"/>
</dbReference>
<comment type="subunit">
    <text evidence="5">Forms a complex with TatA.</text>
</comment>
<dbReference type="PANTHER" id="PTHR30371">
    <property type="entry name" value="SEC-INDEPENDENT PROTEIN TRANSLOCASE PROTEIN TATC"/>
    <property type="match status" value="1"/>
</dbReference>
<keyword evidence="5" id="KW-1003">Cell membrane</keyword>
<dbReference type="PANTHER" id="PTHR30371:SF0">
    <property type="entry name" value="SEC-INDEPENDENT PROTEIN TRANSLOCASE PROTEIN TATC, CHLOROPLASTIC-RELATED"/>
    <property type="match status" value="1"/>
</dbReference>
<dbReference type="EMBL" id="BLLL01000005">
    <property type="protein sequence ID" value="GFH62785.1"/>
    <property type="molecule type" value="Genomic_DNA"/>
</dbReference>
<dbReference type="NCBIfam" id="TIGR00945">
    <property type="entry name" value="tatC"/>
    <property type="match status" value="1"/>
</dbReference>
<dbReference type="AlphaFoldDB" id="A0A6L2R5I7"/>
<comment type="subcellular location">
    <subcellularLocation>
        <location evidence="5">Cell membrane</location>
        <topology evidence="5">Multi-pass membrane protein</topology>
    </subcellularLocation>
    <subcellularLocation>
        <location evidence="1">Membrane</location>
        <topology evidence="1">Multi-pass membrane protein</topology>
    </subcellularLocation>
</comment>
<evidence type="ECO:0000256" key="6">
    <source>
        <dbReference type="SAM" id="MobiDB-lite"/>
    </source>
</evidence>
<dbReference type="GO" id="GO:0043953">
    <property type="term" value="P:protein transport by the Tat complex"/>
    <property type="evidence" value="ECO:0007669"/>
    <property type="project" value="UniProtKB-UniRule"/>
</dbReference>
<keyword evidence="5" id="KW-0811">Translocation</keyword>
<keyword evidence="5" id="KW-0653">Protein transport</keyword>
<feature type="transmembrane region" description="Helical" evidence="5">
    <location>
        <begin position="234"/>
        <end position="249"/>
    </location>
</feature>
<protein>
    <recommendedName>
        <fullName evidence="5">Sec-independent protein translocase protein TatC</fullName>
    </recommendedName>
</protein>
<evidence type="ECO:0000256" key="5">
    <source>
        <dbReference type="HAMAP-Rule" id="MF_00902"/>
    </source>
</evidence>
<feature type="transmembrane region" description="Helical" evidence="5">
    <location>
        <begin position="111"/>
        <end position="133"/>
    </location>
</feature>
<accession>A0A6L2R5I7</accession>
<reference evidence="7 8" key="1">
    <citation type="journal article" date="2020" name="ISME J.">
        <title>Parallel Reductive Genome Evolution in Desulfovibrio Ectosymbionts Independently Acquired by Trichonympha Protists in the Termite Gut.</title>
        <authorList>
            <person name="Takeuchi M."/>
            <person name="Kuwahara H."/>
            <person name="Murakami T."/>
            <person name="Takahashi K."/>
            <person name="Kajitani R."/>
            <person name="Toyoda A."/>
            <person name="Itoh T."/>
            <person name="Ohkuma M."/>
            <person name="Hongoh Y."/>
        </authorList>
    </citation>
    <scope>NUCLEOTIDE SEQUENCE [LARGE SCALE GENOMIC DNA]</scope>
    <source>
        <strain evidence="7">ZnDsv-02</strain>
    </source>
</reference>
<sequence length="293" mass="32515">MSGAPSDFPKNVLAMPGWQPDTPSQTGHMDKTPRVAAASEKNADKMPLMEHLNELRVCLTRCCIAVGIAFLACWTVVEPVFDALVNPLLAVLPPKSSPIYTTLPEGFFTRMYLAFITGLFLASPVIFYQIWRFIVPGLYDEEKRFIVPIAVVSALFFIGGGCFCYFLVFPYGFNWFVSFDSETVNFMPKISDYLDLVLKLILAFGLIFEMPLFAFFLSRMGIITAAMMRSSRRYAVLSIFIVAAILTPPDPGSQILMACPMLLLYELSIVVAAAFGCKKKSRDMPGATAVEKT</sequence>
<dbReference type="Proteomes" id="UP000505077">
    <property type="component" value="Unassembled WGS sequence"/>
</dbReference>
<feature type="transmembrane region" description="Helical" evidence="5">
    <location>
        <begin position="55"/>
        <end position="77"/>
    </location>
</feature>
<dbReference type="HAMAP" id="MF_00902">
    <property type="entry name" value="TatC"/>
    <property type="match status" value="1"/>
</dbReference>
<dbReference type="PROSITE" id="PS01218">
    <property type="entry name" value="TATC"/>
    <property type="match status" value="1"/>
</dbReference>
<proteinExistence type="inferred from homology"/>
<evidence type="ECO:0000256" key="4">
    <source>
        <dbReference type="ARBA" id="ARBA00023136"/>
    </source>
</evidence>
<comment type="similarity">
    <text evidence="5">Belongs to the TatC family.</text>
</comment>
<evidence type="ECO:0000313" key="8">
    <source>
        <dbReference type="Proteomes" id="UP000505077"/>
    </source>
</evidence>
<keyword evidence="5" id="KW-0813">Transport</keyword>
<organism evidence="7 8">
    <name type="scientific">Candidatus Desulfovibrio kirbyi</name>
    <dbReference type="NCBI Taxonomy" id="2696086"/>
    <lineage>
        <taxon>Bacteria</taxon>
        <taxon>Pseudomonadati</taxon>
        <taxon>Thermodesulfobacteriota</taxon>
        <taxon>Desulfovibrionia</taxon>
        <taxon>Desulfovibrionales</taxon>
        <taxon>Desulfovibrionaceae</taxon>
        <taxon>Desulfovibrio</taxon>
    </lineage>
</organism>
<dbReference type="PRINTS" id="PR01840">
    <property type="entry name" value="TATCFAMILY"/>
</dbReference>
<feature type="region of interest" description="Disordered" evidence="6">
    <location>
        <begin position="1"/>
        <end position="34"/>
    </location>
</feature>
<feature type="transmembrane region" description="Helical" evidence="5">
    <location>
        <begin position="145"/>
        <end position="168"/>
    </location>
</feature>
<dbReference type="GO" id="GO:0009977">
    <property type="term" value="F:proton motive force dependent protein transmembrane transporter activity"/>
    <property type="evidence" value="ECO:0007669"/>
    <property type="project" value="TreeGrafter"/>
</dbReference>
<dbReference type="InterPro" id="IPR019820">
    <property type="entry name" value="Sec-indep_translocase_CS"/>
</dbReference>
<dbReference type="InterPro" id="IPR002033">
    <property type="entry name" value="TatC"/>
</dbReference>
<keyword evidence="4 5" id="KW-0472">Membrane</keyword>
<feature type="transmembrane region" description="Helical" evidence="5">
    <location>
        <begin position="255"/>
        <end position="275"/>
    </location>
</feature>
<dbReference type="GO" id="GO:0065002">
    <property type="term" value="P:intracellular protein transmembrane transport"/>
    <property type="evidence" value="ECO:0007669"/>
    <property type="project" value="TreeGrafter"/>
</dbReference>
<dbReference type="Pfam" id="PF00902">
    <property type="entry name" value="TatC"/>
    <property type="match status" value="1"/>
</dbReference>
<evidence type="ECO:0000313" key="7">
    <source>
        <dbReference type="EMBL" id="GFH62785.1"/>
    </source>
</evidence>
<keyword evidence="2 5" id="KW-0812">Transmembrane</keyword>
<name>A0A6L2R5I7_9BACT</name>